<dbReference type="Proteomes" id="UP001190700">
    <property type="component" value="Unassembled WGS sequence"/>
</dbReference>
<feature type="compositionally biased region" description="Polar residues" evidence="1">
    <location>
        <begin position="482"/>
        <end position="494"/>
    </location>
</feature>
<organism evidence="2 3">
    <name type="scientific">Cymbomonas tetramitiformis</name>
    <dbReference type="NCBI Taxonomy" id="36881"/>
    <lineage>
        <taxon>Eukaryota</taxon>
        <taxon>Viridiplantae</taxon>
        <taxon>Chlorophyta</taxon>
        <taxon>Pyramimonadophyceae</taxon>
        <taxon>Pyramimonadales</taxon>
        <taxon>Pyramimonadaceae</taxon>
        <taxon>Cymbomonas</taxon>
    </lineage>
</organism>
<sequence length="556" mass="57787">MRHTAARARCALGIEALRLVPGHWNDRPGEEGREGRVTLGRQEEAMVWYRRAADAGNGDALNALGCCAELGLGGIARDWDHAWECYQLASSAGCRAAEDNLRELESQLHRRAVAAGAAFGPPPPMRDLATAASHGEYEPYPDLSELPDPLQPGAHAQLISRAAEQAVQGTTSPRAPPPTAPITLQKGPALVEAATWSDAAGRAAQHVILAAAHEDEEDADEDDARAEHHEHSHIPEGAGHHAADIDAGSAGGGAGSNSLVSSVPDSEGGSGASGSGQGSTQTPSQDTRRVVGPTHAGIAAHEEALRADETAGGSPQGGVPEHGSRASQPDARGADPDDRFPGKAAPAAGTGHSTPASDGGAVRSAHSKAGPTVEPALSSELEEEEPEEQGKRGSRRSNDEQAASTVSRAMKHGRAEIHGEEQQGRESPEVAQSARAPQRGHMSPEAQTAAAAGERASRSPPGTSLKEGPEDEGKPEGAAGLQQASQGSGPQQVEATKDTVARMESREKHLNVTSVTQDDFMSPPMFDEDGDSEDLEVTDMTDEDDDMDAEEESGIM</sequence>
<accession>A0AAE0L2R8</accession>
<evidence type="ECO:0000313" key="2">
    <source>
        <dbReference type="EMBL" id="KAK3269600.1"/>
    </source>
</evidence>
<evidence type="ECO:0000256" key="1">
    <source>
        <dbReference type="SAM" id="MobiDB-lite"/>
    </source>
</evidence>
<feature type="compositionally biased region" description="Low complexity" evidence="1">
    <location>
        <begin position="443"/>
        <end position="461"/>
    </location>
</feature>
<keyword evidence="3" id="KW-1185">Reference proteome</keyword>
<dbReference type="SUPFAM" id="SSF81901">
    <property type="entry name" value="HCP-like"/>
    <property type="match status" value="1"/>
</dbReference>
<feature type="compositionally biased region" description="Acidic residues" evidence="1">
    <location>
        <begin position="526"/>
        <end position="556"/>
    </location>
</feature>
<protein>
    <submittedName>
        <fullName evidence="2">Uncharacterized protein</fullName>
    </submittedName>
</protein>
<feature type="compositionally biased region" description="Basic and acidic residues" evidence="1">
    <location>
        <begin position="413"/>
        <end position="428"/>
    </location>
</feature>
<feature type="region of interest" description="Disordered" evidence="1">
    <location>
        <begin position="214"/>
        <end position="556"/>
    </location>
</feature>
<dbReference type="EMBL" id="LGRX02010840">
    <property type="protein sequence ID" value="KAK3269600.1"/>
    <property type="molecule type" value="Genomic_DNA"/>
</dbReference>
<feature type="compositionally biased region" description="Gly residues" evidence="1">
    <location>
        <begin position="268"/>
        <end position="277"/>
    </location>
</feature>
<feature type="region of interest" description="Disordered" evidence="1">
    <location>
        <begin position="163"/>
        <end position="183"/>
    </location>
</feature>
<gene>
    <name evidence="2" type="ORF">CYMTET_21963</name>
</gene>
<dbReference type="InterPro" id="IPR011990">
    <property type="entry name" value="TPR-like_helical_dom_sf"/>
</dbReference>
<feature type="compositionally biased region" description="Basic and acidic residues" evidence="1">
    <location>
        <begin position="332"/>
        <end position="341"/>
    </location>
</feature>
<feature type="compositionally biased region" description="Basic and acidic residues" evidence="1">
    <location>
        <begin position="300"/>
        <end position="309"/>
    </location>
</feature>
<feature type="compositionally biased region" description="Basic and acidic residues" evidence="1">
    <location>
        <begin position="225"/>
        <end position="244"/>
    </location>
</feature>
<dbReference type="AlphaFoldDB" id="A0AAE0L2R8"/>
<comment type="caution">
    <text evidence="2">The sequence shown here is derived from an EMBL/GenBank/DDBJ whole genome shotgun (WGS) entry which is preliminary data.</text>
</comment>
<dbReference type="Gene3D" id="1.25.40.10">
    <property type="entry name" value="Tetratricopeptide repeat domain"/>
    <property type="match status" value="1"/>
</dbReference>
<feature type="compositionally biased region" description="Basic and acidic residues" evidence="1">
    <location>
        <begin position="495"/>
        <end position="510"/>
    </location>
</feature>
<proteinExistence type="predicted"/>
<name>A0AAE0L2R8_9CHLO</name>
<feature type="compositionally biased region" description="Acidic residues" evidence="1">
    <location>
        <begin position="214"/>
        <end position="224"/>
    </location>
</feature>
<evidence type="ECO:0000313" key="3">
    <source>
        <dbReference type="Proteomes" id="UP001190700"/>
    </source>
</evidence>
<reference evidence="2 3" key="1">
    <citation type="journal article" date="2015" name="Genome Biol. Evol.">
        <title>Comparative Genomics of a Bacterivorous Green Alga Reveals Evolutionary Causalities and Consequences of Phago-Mixotrophic Mode of Nutrition.</title>
        <authorList>
            <person name="Burns J.A."/>
            <person name="Paasch A."/>
            <person name="Narechania A."/>
            <person name="Kim E."/>
        </authorList>
    </citation>
    <scope>NUCLEOTIDE SEQUENCE [LARGE SCALE GENOMIC DNA]</scope>
    <source>
        <strain evidence="2 3">PLY_AMNH</strain>
    </source>
</reference>
<feature type="compositionally biased region" description="Basic and acidic residues" evidence="1">
    <location>
        <begin position="388"/>
        <end position="399"/>
    </location>
</feature>